<evidence type="ECO:0000313" key="1">
    <source>
        <dbReference type="EMBL" id="AYO79054.1"/>
    </source>
</evidence>
<protein>
    <submittedName>
        <fullName evidence="1">Peptide ABC transporter permease</fullName>
    </submittedName>
</protein>
<gene>
    <name evidence="1" type="ORF">EBF16_20500</name>
</gene>
<accession>A0A085K434</accession>
<dbReference type="AlphaFoldDB" id="A0A085K434"/>
<dbReference type="Pfam" id="PF07277">
    <property type="entry name" value="SapC"/>
    <property type="match status" value="1"/>
</dbReference>
<dbReference type="EMBL" id="CP033230">
    <property type="protein sequence ID" value="AYO79054.1"/>
    <property type="molecule type" value="Genomic_DNA"/>
</dbReference>
<proteinExistence type="predicted"/>
<reference evidence="1 2" key="1">
    <citation type="submission" date="2018-10" db="EMBL/GenBank/DDBJ databases">
        <title>Characterization and genome analysis of a novel bacterium Sphingobium yanoikuyae SJTF8 capable of degrading PAHs.</title>
        <authorList>
            <person name="Yin C."/>
            <person name="Xiong W."/>
            <person name="Liang R."/>
        </authorList>
    </citation>
    <scope>NUCLEOTIDE SEQUENCE [LARGE SCALE GENOMIC DNA]</scope>
    <source>
        <strain evidence="1 2">SJTF8</strain>
    </source>
</reference>
<dbReference type="InterPro" id="IPR010836">
    <property type="entry name" value="SapC"/>
</dbReference>
<organism evidence="1 2">
    <name type="scientific">Sphingobium yanoikuyae</name>
    <name type="common">Sphingomonas yanoikuyae</name>
    <dbReference type="NCBI Taxonomy" id="13690"/>
    <lineage>
        <taxon>Bacteria</taxon>
        <taxon>Pseudomonadati</taxon>
        <taxon>Pseudomonadota</taxon>
        <taxon>Alphaproteobacteria</taxon>
        <taxon>Sphingomonadales</taxon>
        <taxon>Sphingomonadaceae</taxon>
        <taxon>Sphingobium</taxon>
    </lineage>
</organism>
<dbReference type="RefSeq" id="WP_037509411.1">
    <property type="nucleotide sequence ID" value="NZ_CAIGKD010000014.1"/>
</dbReference>
<name>A0A085K434_SPHYA</name>
<dbReference type="Proteomes" id="UP000280708">
    <property type="component" value="Chromosome"/>
</dbReference>
<sequence>MTSTMILDPITHAALRVAPGNGATFGDAVNQTLIFPTEIDAIQREYPILIQRDGQGAWQLTALLGFDRDENLFLDAGGWTARYVPAVHRRGPFLIGMQQRDGEDHPVIHVDLDDPRVGAAGEALFLPHGGNAPYLDHVADALRTIHEGHGLSAPMFTAFEQAGLLAPIALDIAIDDAQRYDIAGRFTIDADRLEALDGPTLQALHQAGLLQLAYAIRSSLANIEDLILRKRARQAA</sequence>
<evidence type="ECO:0000313" key="2">
    <source>
        <dbReference type="Proteomes" id="UP000280708"/>
    </source>
</evidence>